<feature type="transmembrane region" description="Helical" evidence="1">
    <location>
        <begin position="203"/>
        <end position="221"/>
    </location>
</feature>
<evidence type="ECO:0000259" key="2">
    <source>
        <dbReference type="Pfam" id="PF00892"/>
    </source>
</evidence>
<feature type="transmembrane region" description="Helical" evidence="1">
    <location>
        <begin position="164"/>
        <end position="183"/>
    </location>
</feature>
<dbReference type="PANTHER" id="PTHR22911">
    <property type="entry name" value="ACYL-MALONYL CONDENSING ENZYME-RELATED"/>
    <property type="match status" value="1"/>
</dbReference>
<keyword evidence="1" id="KW-0472">Membrane</keyword>
<accession>A0A6C0DJH4</accession>
<dbReference type="EMBL" id="MN739626">
    <property type="protein sequence ID" value="QHT16713.1"/>
    <property type="molecule type" value="Genomic_DNA"/>
</dbReference>
<dbReference type="GO" id="GO:0016020">
    <property type="term" value="C:membrane"/>
    <property type="evidence" value="ECO:0007669"/>
    <property type="project" value="InterPro"/>
</dbReference>
<organism evidence="3">
    <name type="scientific">viral metagenome</name>
    <dbReference type="NCBI Taxonomy" id="1070528"/>
    <lineage>
        <taxon>unclassified sequences</taxon>
        <taxon>metagenomes</taxon>
        <taxon>organismal metagenomes</taxon>
    </lineage>
</organism>
<dbReference type="InterPro" id="IPR000620">
    <property type="entry name" value="EamA_dom"/>
</dbReference>
<feature type="domain" description="EamA" evidence="2">
    <location>
        <begin position="3"/>
        <end position="118"/>
    </location>
</feature>
<dbReference type="PANTHER" id="PTHR22911:SF137">
    <property type="entry name" value="SOLUTE CARRIER FAMILY 35 MEMBER G2-RELATED"/>
    <property type="match status" value="1"/>
</dbReference>
<name>A0A6C0DJH4_9ZZZZ</name>
<feature type="transmembrane region" description="Helical" evidence="1">
    <location>
        <begin position="20"/>
        <end position="38"/>
    </location>
</feature>
<dbReference type="Pfam" id="PF00892">
    <property type="entry name" value="EamA"/>
    <property type="match status" value="1"/>
</dbReference>
<evidence type="ECO:0000256" key="1">
    <source>
        <dbReference type="SAM" id="Phobius"/>
    </source>
</evidence>
<protein>
    <recommendedName>
        <fullName evidence="2">EamA domain-containing protein</fullName>
    </recommendedName>
</protein>
<dbReference type="AlphaFoldDB" id="A0A6C0DJH4"/>
<keyword evidence="1" id="KW-0812">Transmembrane</keyword>
<dbReference type="SUPFAM" id="SSF103481">
    <property type="entry name" value="Multidrug resistance efflux transporter EmrE"/>
    <property type="match status" value="2"/>
</dbReference>
<dbReference type="InterPro" id="IPR037185">
    <property type="entry name" value="EmrE-like"/>
</dbReference>
<feature type="transmembrane region" description="Helical" evidence="1">
    <location>
        <begin position="103"/>
        <end position="121"/>
    </location>
</feature>
<feature type="transmembrane region" description="Helical" evidence="1">
    <location>
        <begin position="228"/>
        <end position="252"/>
    </location>
</feature>
<keyword evidence="1" id="KW-1133">Transmembrane helix</keyword>
<evidence type="ECO:0000313" key="3">
    <source>
        <dbReference type="EMBL" id="QHT16713.1"/>
    </source>
</evidence>
<sequence>MSAYPILIKSVPTNLWTQMVSRFLVYSVAAFSAVIVSGNSRQFADISFKTMGGAGLLNLAHIGVSYKAFSELSPGNAMAIFYTYPIWNVIGAWFILGETIPLASIPWILMALIGMVLVAHPEKGTILDLEKPVGTLCALLAAFTETGIYFYFKLMKEKEGGFKGLFELYGGAGLWMLPALVLGQLNAKPLGLEIPKIDFSWKVWAPMILFNLFIGFTGYSLRVNAIPFVSTAVFSMLSFFGVVAAYVFGYLFNGEKPSIMGGIGALMITVANVVLLSK</sequence>
<feature type="transmembrane region" description="Helical" evidence="1">
    <location>
        <begin position="133"/>
        <end position="152"/>
    </location>
</feature>
<reference evidence="3" key="1">
    <citation type="journal article" date="2020" name="Nature">
        <title>Giant virus diversity and host interactions through global metagenomics.</title>
        <authorList>
            <person name="Schulz F."/>
            <person name="Roux S."/>
            <person name="Paez-Espino D."/>
            <person name="Jungbluth S."/>
            <person name="Walsh D.A."/>
            <person name="Denef V.J."/>
            <person name="McMahon K.D."/>
            <person name="Konstantinidis K.T."/>
            <person name="Eloe-Fadrosh E.A."/>
            <person name="Kyrpides N.C."/>
            <person name="Woyke T."/>
        </authorList>
    </citation>
    <scope>NUCLEOTIDE SEQUENCE</scope>
    <source>
        <strain evidence="3">GVMAG-M-3300023174-189</strain>
    </source>
</reference>
<feature type="transmembrane region" description="Helical" evidence="1">
    <location>
        <begin position="258"/>
        <end position="276"/>
    </location>
</feature>
<proteinExistence type="predicted"/>